<comment type="caution">
    <text evidence="2">The sequence shown here is derived from an EMBL/GenBank/DDBJ whole genome shotgun (WGS) entry which is preliminary data.</text>
</comment>
<gene>
    <name evidence="2" type="ORF">NX773_05335</name>
</gene>
<protein>
    <submittedName>
        <fullName evidence="2">Uncharacterized protein</fullName>
    </submittedName>
</protein>
<dbReference type="EMBL" id="JANUGV010000001">
    <property type="protein sequence ID" value="MCS0607585.1"/>
    <property type="molecule type" value="Genomic_DNA"/>
</dbReference>
<evidence type="ECO:0000256" key="1">
    <source>
        <dbReference type="SAM" id="MobiDB-lite"/>
    </source>
</evidence>
<proteinExistence type="predicted"/>
<reference evidence="2 3" key="1">
    <citation type="submission" date="2022-08" db="EMBL/GenBank/DDBJ databases">
        <title>Reclassification of Massilia species as members of the genera Telluria, Duganella, Pseudoduganella, Mokoshia gen. nov. and Zemynaea gen. nov. using orthogonal and non-orthogonal genome-based approaches.</title>
        <authorList>
            <person name="Bowman J.P."/>
        </authorList>
    </citation>
    <scope>NUCLEOTIDE SEQUENCE [LARGE SCALE GENOMIC DNA]</scope>
    <source>
        <strain evidence="2 3">JCM 31607</strain>
    </source>
</reference>
<evidence type="ECO:0000313" key="2">
    <source>
        <dbReference type="EMBL" id="MCS0607585.1"/>
    </source>
</evidence>
<keyword evidence="3" id="KW-1185">Reference proteome</keyword>
<accession>A0ABT2BGE4</accession>
<evidence type="ECO:0000313" key="3">
    <source>
        <dbReference type="Proteomes" id="UP001205861"/>
    </source>
</evidence>
<sequence length="76" mass="8593">MRDKKDNATFDLPGFEDAFALPPQPVEPKKPGTRPRRVILKQEQLQLLEETDATGLPVWKRDDNLDLTGLPVWAPA</sequence>
<name>A0ABT2BGE4_9BURK</name>
<dbReference type="Proteomes" id="UP001205861">
    <property type="component" value="Unassembled WGS sequence"/>
</dbReference>
<organism evidence="2 3">
    <name type="scientific">Massilia solisilvae</name>
    <dbReference type="NCBI Taxonomy" id="1811225"/>
    <lineage>
        <taxon>Bacteria</taxon>
        <taxon>Pseudomonadati</taxon>
        <taxon>Pseudomonadota</taxon>
        <taxon>Betaproteobacteria</taxon>
        <taxon>Burkholderiales</taxon>
        <taxon>Oxalobacteraceae</taxon>
        <taxon>Telluria group</taxon>
        <taxon>Massilia</taxon>
    </lineage>
</organism>
<feature type="region of interest" description="Disordered" evidence="1">
    <location>
        <begin position="1"/>
        <end position="35"/>
    </location>
</feature>
<dbReference type="RefSeq" id="WP_258855292.1">
    <property type="nucleotide sequence ID" value="NZ_JANUGV010000001.1"/>
</dbReference>